<evidence type="ECO:0000313" key="5">
    <source>
        <dbReference type="Proteomes" id="UP000676409"/>
    </source>
</evidence>
<dbReference type="InterPro" id="IPR051262">
    <property type="entry name" value="SMP-30/CGR1_Lactonase"/>
</dbReference>
<organism evidence="4 5">
    <name type="scientific">Phenylobacterium montanum</name>
    <dbReference type="NCBI Taxonomy" id="2823693"/>
    <lineage>
        <taxon>Bacteria</taxon>
        <taxon>Pseudomonadati</taxon>
        <taxon>Pseudomonadota</taxon>
        <taxon>Alphaproteobacteria</taxon>
        <taxon>Caulobacterales</taxon>
        <taxon>Caulobacteraceae</taxon>
        <taxon>Phenylobacterium</taxon>
    </lineage>
</organism>
<dbReference type="GO" id="GO:0016787">
    <property type="term" value="F:hydrolase activity"/>
    <property type="evidence" value="ECO:0007669"/>
    <property type="project" value="UniProtKB-KW"/>
</dbReference>
<reference evidence="4" key="1">
    <citation type="submission" date="2021-04" db="EMBL/GenBank/DDBJ databases">
        <title>The complete genome sequence of Caulobacter sp. S6.</title>
        <authorList>
            <person name="Tang Y."/>
            <person name="Ouyang W."/>
            <person name="Liu Q."/>
            <person name="Huang B."/>
            <person name="Guo Z."/>
            <person name="Lei P."/>
        </authorList>
    </citation>
    <scope>NUCLEOTIDE SEQUENCE</scope>
    <source>
        <strain evidence="4">S6</strain>
    </source>
</reference>
<accession>A0A975G559</accession>
<dbReference type="Gene3D" id="2.120.10.30">
    <property type="entry name" value="TolB, C-terminal domain"/>
    <property type="match status" value="1"/>
</dbReference>
<dbReference type="RefSeq" id="WP_211940287.1">
    <property type="nucleotide sequence ID" value="NZ_CP073078.1"/>
</dbReference>
<feature type="signal peptide" evidence="2">
    <location>
        <begin position="1"/>
        <end position="30"/>
    </location>
</feature>
<dbReference type="InterPro" id="IPR013658">
    <property type="entry name" value="SGL"/>
</dbReference>
<dbReference type="Pfam" id="PF08450">
    <property type="entry name" value="SGL"/>
    <property type="match status" value="1"/>
</dbReference>
<keyword evidence="1" id="KW-0378">Hydrolase</keyword>
<evidence type="ECO:0000259" key="3">
    <source>
        <dbReference type="Pfam" id="PF08450"/>
    </source>
</evidence>
<dbReference type="AlphaFoldDB" id="A0A975G559"/>
<gene>
    <name evidence="4" type="ORF">KCG34_10415</name>
</gene>
<evidence type="ECO:0000256" key="1">
    <source>
        <dbReference type="ARBA" id="ARBA00022801"/>
    </source>
</evidence>
<keyword evidence="2" id="KW-0732">Signal</keyword>
<dbReference type="InterPro" id="IPR011042">
    <property type="entry name" value="6-blade_b-propeller_TolB-like"/>
</dbReference>
<feature type="chain" id="PRO_5037311385" evidence="2">
    <location>
        <begin position="31"/>
        <end position="324"/>
    </location>
</feature>
<name>A0A975G559_9CAUL</name>
<dbReference type="KEGG" id="caul:KCG34_10415"/>
<evidence type="ECO:0000256" key="2">
    <source>
        <dbReference type="SAM" id="SignalP"/>
    </source>
</evidence>
<proteinExistence type="predicted"/>
<sequence length="324" mass="34796">MVPRRGSVLAAMAAGFALAAAILIPPPAKAGGSASVEPLTPAGAKLFPADAALQQVWRDQLGFFEGPAWDRRAGQFVFSDIPGNRLYRWNGRGAPQAWLSGIQTSHDGAILDPERNRYMVGPNGSVVTDDGGLIFCVFGGNRIERADLITGKRTTLAASSHRGPKFTRPNDIVLAPNGGVLFTADEGLFRLVAGHVKLVEGGIHPNGLAFSPDHKRFYMTEHPDRIMRYDVDPSGHLTGRTEFVRMTGDMSFGFVDGLKTDKSGRVFAVGPGGIWIFSVDGEHIATIHAPYKRFSNLAFGGADGRTLLLTAPEGVYTLREAPDL</sequence>
<keyword evidence="5" id="KW-1185">Reference proteome</keyword>
<protein>
    <submittedName>
        <fullName evidence="4">SMP-30/gluconolactonase/LRE family protein</fullName>
    </submittedName>
</protein>
<dbReference type="Proteomes" id="UP000676409">
    <property type="component" value="Chromosome"/>
</dbReference>
<dbReference type="EMBL" id="CP073078">
    <property type="protein sequence ID" value="QUD90236.1"/>
    <property type="molecule type" value="Genomic_DNA"/>
</dbReference>
<evidence type="ECO:0000313" key="4">
    <source>
        <dbReference type="EMBL" id="QUD90236.1"/>
    </source>
</evidence>
<dbReference type="PANTHER" id="PTHR47572:SF4">
    <property type="entry name" value="LACTONASE DRP35"/>
    <property type="match status" value="1"/>
</dbReference>
<dbReference type="SUPFAM" id="SSF63829">
    <property type="entry name" value="Calcium-dependent phosphotriesterase"/>
    <property type="match status" value="1"/>
</dbReference>
<feature type="domain" description="SMP-30/Gluconolactonase/LRE-like region" evidence="3">
    <location>
        <begin position="65"/>
        <end position="311"/>
    </location>
</feature>
<dbReference type="PANTHER" id="PTHR47572">
    <property type="entry name" value="LIPOPROTEIN-RELATED"/>
    <property type="match status" value="1"/>
</dbReference>